<feature type="region of interest" description="Disordered" evidence="2">
    <location>
        <begin position="125"/>
        <end position="156"/>
    </location>
</feature>
<dbReference type="InterPro" id="IPR002486">
    <property type="entry name" value="Col_cuticle_N"/>
</dbReference>
<feature type="compositionally biased region" description="Polar residues" evidence="2">
    <location>
        <begin position="193"/>
        <end position="202"/>
    </location>
</feature>
<dbReference type="GO" id="GO:0042302">
    <property type="term" value="F:structural constituent of cuticle"/>
    <property type="evidence" value="ECO:0007669"/>
    <property type="project" value="InterPro"/>
</dbReference>
<evidence type="ECO:0000259" key="4">
    <source>
        <dbReference type="SMART" id="SM01088"/>
    </source>
</evidence>
<evidence type="ECO:0000256" key="3">
    <source>
        <dbReference type="SAM" id="Phobius"/>
    </source>
</evidence>
<feature type="compositionally biased region" description="Low complexity" evidence="2">
    <location>
        <begin position="313"/>
        <end position="351"/>
    </location>
</feature>
<dbReference type="eggNOG" id="KOG3544">
    <property type="taxonomic scope" value="Eukaryota"/>
</dbReference>
<dbReference type="Pfam" id="PF01391">
    <property type="entry name" value="Collagen"/>
    <property type="match status" value="1"/>
</dbReference>
<accession>A0A1I7VL46</accession>
<evidence type="ECO:0000313" key="5">
    <source>
        <dbReference type="EMBL" id="EFO22857.1"/>
    </source>
</evidence>
<sequence>MAITVDDPNLQQKEVEAMKRAAFFGITVSTMATLTAIIAVPHLFNYMQYVQSTFKLEVNYCRHLTDGLWQQLDKVEILTDTKNVNTNNRLKRYANRWHNSGMKHRRNHAHAVPTYSVENEAEGYTVEDEKDQEGEREDLERQQVEEENSKSMLTKDVTQSDTILYEKSSTGKNYGTKYKLFRTSDDSKYNGDGSRTGTPKTIENTCCSCDVGVVGPPGPPGSDGEDGADGLPGVHGSPGRDTEPDVKPEPEDFCFDCPSGRPGPVGTPGAKGFPGQAGERGVNGGRSLLPGLPGPPGLRGLQGLPGVPGPPGANGSPGVFSENAGPQGLPGPSGLVGSPGNAGQPGTTGRPGPIGPVGPPGDPGLQGVPGANGLNGKPGLFGKEGRQGSCDHCPPPRTPPGY</sequence>
<dbReference type="FunCoup" id="A0A1I7VL46">
    <property type="interactions" value="64"/>
</dbReference>
<dbReference type="InterPro" id="IPR008160">
    <property type="entry name" value="Collagen"/>
</dbReference>
<name>A0A1I7VL46_LOALO</name>
<dbReference type="Proteomes" id="UP000095285">
    <property type="component" value="Unassembled WGS sequence"/>
</dbReference>
<dbReference type="AlphaFoldDB" id="A0A1I7VL46"/>
<feature type="compositionally biased region" description="Pro residues" evidence="2">
    <location>
        <begin position="393"/>
        <end position="402"/>
    </location>
</feature>
<keyword evidence="6" id="KW-1185">Reference proteome</keyword>
<feature type="transmembrane region" description="Helical" evidence="3">
    <location>
        <begin position="21"/>
        <end position="44"/>
    </location>
</feature>
<dbReference type="OrthoDB" id="5870983at2759"/>
<accession>A0A1S0TZI0</accession>
<dbReference type="STRING" id="7209.A0A1I7VL46"/>
<dbReference type="PANTHER" id="PTHR24637:SF377">
    <property type="entry name" value="COLLAGEN TYPE IX ALPHA 1 CHAIN"/>
    <property type="match status" value="1"/>
</dbReference>
<feature type="region of interest" description="Disordered" evidence="2">
    <location>
        <begin position="216"/>
        <end position="402"/>
    </location>
</feature>
<keyword evidence="3" id="KW-0472">Membrane</keyword>
<protein>
    <submittedName>
        <fullName evidence="7">Col_cuticle_N domain-containing protein</fullName>
    </submittedName>
</protein>
<feature type="compositionally biased region" description="Basic and acidic residues" evidence="2">
    <location>
        <begin position="138"/>
        <end position="149"/>
    </location>
</feature>
<feature type="compositionally biased region" description="Acidic residues" evidence="2">
    <location>
        <begin position="125"/>
        <end position="137"/>
    </location>
</feature>
<evidence type="ECO:0000256" key="2">
    <source>
        <dbReference type="SAM" id="MobiDB-lite"/>
    </source>
</evidence>
<feature type="compositionally biased region" description="Basic and acidic residues" evidence="2">
    <location>
        <begin position="238"/>
        <end position="250"/>
    </location>
</feature>
<evidence type="ECO:0000313" key="6">
    <source>
        <dbReference type="Proteomes" id="UP000095285"/>
    </source>
</evidence>
<evidence type="ECO:0000256" key="1">
    <source>
        <dbReference type="ARBA" id="ARBA00022737"/>
    </source>
</evidence>
<dbReference type="CTD" id="9943038"/>
<keyword evidence="3" id="KW-1133">Transmembrane helix</keyword>
<reference evidence="5 6" key="1">
    <citation type="submission" date="2012-04" db="EMBL/GenBank/DDBJ databases">
        <title>The Genome Sequence of Loa loa.</title>
        <authorList>
            <consortium name="The Broad Institute Genome Sequencing Platform"/>
            <consortium name="Broad Institute Genome Sequencing Center for Infectious Disease"/>
            <person name="Nutman T.B."/>
            <person name="Fink D.L."/>
            <person name="Russ C."/>
            <person name="Young S."/>
            <person name="Zeng Q."/>
            <person name="Gargeya S."/>
            <person name="Alvarado L."/>
            <person name="Berlin A."/>
            <person name="Chapman S.B."/>
            <person name="Chen Z."/>
            <person name="Freedman E."/>
            <person name="Gellesch M."/>
            <person name="Goldberg J."/>
            <person name="Griggs A."/>
            <person name="Gujja S."/>
            <person name="Heilman E.R."/>
            <person name="Heiman D."/>
            <person name="Howarth C."/>
            <person name="Mehta T."/>
            <person name="Neiman D."/>
            <person name="Pearson M."/>
            <person name="Roberts A."/>
            <person name="Saif S."/>
            <person name="Shea T."/>
            <person name="Shenoy N."/>
            <person name="Sisk P."/>
            <person name="Stolte C."/>
            <person name="Sykes S."/>
            <person name="White J."/>
            <person name="Yandava C."/>
            <person name="Haas B."/>
            <person name="Henn M.R."/>
            <person name="Nusbaum C."/>
            <person name="Birren B."/>
        </authorList>
    </citation>
    <scope>NUCLEOTIDE SEQUENCE [LARGE SCALE GENOMIC DNA]</scope>
</reference>
<keyword evidence="3" id="KW-0812">Transmembrane</keyword>
<feature type="domain" description="Nematode cuticle collagen N-terminal" evidence="4">
    <location>
        <begin position="20"/>
        <end position="72"/>
    </location>
</feature>
<dbReference type="EMBL" id="JH712074">
    <property type="protein sequence ID" value="EFO22857.1"/>
    <property type="molecule type" value="Genomic_DNA"/>
</dbReference>
<dbReference type="GeneID" id="9943038"/>
<dbReference type="InParanoid" id="A0A1I7VL46"/>
<proteinExistence type="predicted"/>
<feature type="compositionally biased region" description="Pro residues" evidence="2">
    <location>
        <begin position="353"/>
        <end position="362"/>
    </location>
</feature>
<feature type="region of interest" description="Disordered" evidence="2">
    <location>
        <begin position="183"/>
        <end position="202"/>
    </location>
</feature>
<reference evidence="7" key="2">
    <citation type="submission" date="2016-11" db="UniProtKB">
        <authorList>
            <consortium name="WormBaseParasite"/>
        </authorList>
    </citation>
    <scope>IDENTIFICATION</scope>
</reference>
<gene>
    <name evidence="5 7" type="ORF">LOAG_05629</name>
</gene>
<dbReference type="OMA" id="TTENACC"/>
<dbReference type="KEGG" id="loa:LOAG_05629"/>
<dbReference type="PANTHER" id="PTHR24637">
    <property type="entry name" value="COLLAGEN"/>
    <property type="match status" value="1"/>
</dbReference>
<keyword evidence="1" id="KW-0677">Repeat</keyword>
<organism evidence="6 7">
    <name type="scientific">Loa loa</name>
    <name type="common">Eye worm</name>
    <name type="synonym">Filaria loa</name>
    <dbReference type="NCBI Taxonomy" id="7209"/>
    <lineage>
        <taxon>Eukaryota</taxon>
        <taxon>Metazoa</taxon>
        <taxon>Ecdysozoa</taxon>
        <taxon>Nematoda</taxon>
        <taxon>Chromadorea</taxon>
        <taxon>Rhabditida</taxon>
        <taxon>Spirurina</taxon>
        <taxon>Spiruromorpha</taxon>
        <taxon>Filarioidea</taxon>
        <taxon>Onchocercidae</taxon>
        <taxon>Loa</taxon>
    </lineage>
</organism>
<dbReference type="RefSeq" id="XP_003141214.1">
    <property type="nucleotide sequence ID" value="XM_003141166.1"/>
</dbReference>
<dbReference type="WBParaSite" id="EN70_3745">
    <property type="protein sequence ID" value="EN70_3745"/>
    <property type="gene ID" value="EN70_3745"/>
</dbReference>
<dbReference type="SMART" id="SM01088">
    <property type="entry name" value="Col_cuticle_N"/>
    <property type="match status" value="1"/>
</dbReference>
<dbReference type="Pfam" id="PF01484">
    <property type="entry name" value="Col_cuticle_N"/>
    <property type="match status" value="1"/>
</dbReference>
<evidence type="ECO:0000313" key="7">
    <source>
        <dbReference type="WBParaSite" id="EN70_3745"/>
    </source>
</evidence>